<dbReference type="GO" id="GO:0005509">
    <property type="term" value="F:calcium ion binding"/>
    <property type="evidence" value="ECO:0007669"/>
    <property type="project" value="InterPro"/>
</dbReference>
<keyword evidence="6" id="KW-0274">FAD</keyword>
<evidence type="ECO:0000256" key="7">
    <source>
        <dbReference type="SAM" id="MobiDB-lite"/>
    </source>
</evidence>
<dbReference type="SUPFAM" id="SSF51730">
    <property type="entry name" value="FAD-linked oxidoreductase"/>
    <property type="match status" value="1"/>
</dbReference>
<dbReference type="PANTHER" id="PTHR13914:SF0">
    <property type="entry name" value="PROLINE DEHYDROGENASE 1, MITOCHONDRIAL"/>
    <property type="match status" value="1"/>
</dbReference>
<dbReference type="InterPro" id="IPR015659">
    <property type="entry name" value="Proline_oxidase"/>
</dbReference>
<name>A0A914WL24_9BILA</name>
<dbReference type="Proteomes" id="UP000887566">
    <property type="component" value="Unplaced"/>
</dbReference>
<evidence type="ECO:0000256" key="2">
    <source>
        <dbReference type="ARBA" id="ARBA00005869"/>
    </source>
</evidence>
<dbReference type="Gene3D" id="3.20.20.220">
    <property type="match status" value="2"/>
</dbReference>
<keyword evidence="5 6" id="KW-0642">Proline metabolism</keyword>
<dbReference type="GO" id="GO:0071949">
    <property type="term" value="F:FAD binding"/>
    <property type="evidence" value="ECO:0007669"/>
    <property type="project" value="TreeGrafter"/>
</dbReference>
<dbReference type="GO" id="GO:0004657">
    <property type="term" value="F:proline dehydrogenase activity"/>
    <property type="evidence" value="ECO:0007669"/>
    <property type="project" value="UniProtKB-EC"/>
</dbReference>
<evidence type="ECO:0000256" key="3">
    <source>
        <dbReference type="ARBA" id="ARBA00022837"/>
    </source>
</evidence>
<dbReference type="EC" id="1.5.5.2" evidence="6"/>
<comment type="similarity">
    <text evidence="2 6">Belongs to the proline oxidase family.</text>
</comment>
<evidence type="ECO:0000256" key="6">
    <source>
        <dbReference type="RuleBase" id="RU364054"/>
    </source>
</evidence>
<dbReference type="PANTHER" id="PTHR13914">
    <property type="entry name" value="PROLINE OXIDASE"/>
    <property type="match status" value="1"/>
</dbReference>
<proteinExistence type="inferred from homology"/>
<dbReference type="InterPro" id="IPR018247">
    <property type="entry name" value="EF_Hand_1_Ca_BS"/>
</dbReference>
<keyword evidence="4 6" id="KW-0560">Oxidoreductase</keyword>
<dbReference type="WBParaSite" id="PSAMB.scaffold444size50824.g5847.t1">
    <property type="protein sequence ID" value="PSAMB.scaffold444size50824.g5847.t1"/>
    <property type="gene ID" value="PSAMB.scaffold444size50824.g5847"/>
</dbReference>
<comment type="pathway">
    <text evidence="1">Amino-acid degradation; L-proline degradation into L-glutamate; L-glutamate from L-proline: step 1/2.</text>
</comment>
<comment type="cofactor">
    <cofactor evidence="6">
        <name>FAD</name>
        <dbReference type="ChEBI" id="CHEBI:57692"/>
    </cofactor>
</comment>
<dbReference type="InterPro" id="IPR002048">
    <property type="entry name" value="EF_hand_dom"/>
</dbReference>
<accession>A0A914WL24</accession>
<evidence type="ECO:0000259" key="8">
    <source>
        <dbReference type="PROSITE" id="PS50222"/>
    </source>
</evidence>
<dbReference type="AlphaFoldDB" id="A0A914WL24"/>
<dbReference type="PROSITE" id="PS00018">
    <property type="entry name" value="EF_HAND_1"/>
    <property type="match status" value="1"/>
</dbReference>
<evidence type="ECO:0000256" key="4">
    <source>
        <dbReference type="ARBA" id="ARBA00023002"/>
    </source>
</evidence>
<dbReference type="Pfam" id="PF01619">
    <property type="entry name" value="Pro_dh"/>
    <property type="match status" value="1"/>
</dbReference>
<reference evidence="10" key="1">
    <citation type="submission" date="2022-11" db="UniProtKB">
        <authorList>
            <consortium name="WormBaseParasite"/>
        </authorList>
    </citation>
    <scope>IDENTIFICATION</scope>
</reference>
<evidence type="ECO:0000256" key="1">
    <source>
        <dbReference type="ARBA" id="ARBA00004739"/>
    </source>
</evidence>
<dbReference type="SUPFAM" id="SSF47473">
    <property type="entry name" value="EF-hand"/>
    <property type="match status" value="1"/>
</dbReference>
<feature type="compositionally biased region" description="Low complexity" evidence="7">
    <location>
        <begin position="229"/>
        <end position="243"/>
    </location>
</feature>
<comment type="function">
    <text evidence="6">Converts proline to delta-1-pyrroline-5-carboxylate.</text>
</comment>
<evidence type="ECO:0000313" key="10">
    <source>
        <dbReference type="WBParaSite" id="PSAMB.scaffold444size50824.g5847.t1"/>
    </source>
</evidence>
<protein>
    <recommendedName>
        <fullName evidence="6">Proline dehydrogenase</fullName>
        <ecNumber evidence="6">1.5.5.2</ecNumber>
    </recommendedName>
</protein>
<dbReference type="InterPro" id="IPR002872">
    <property type="entry name" value="Proline_DH_dom"/>
</dbReference>
<keyword evidence="9" id="KW-1185">Reference proteome</keyword>
<dbReference type="GO" id="GO:0005739">
    <property type="term" value="C:mitochondrion"/>
    <property type="evidence" value="ECO:0007669"/>
    <property type="project" value="TreeGrafter"/>
</dbReference>
<keyword evidence="3" id="KW-0106">Calcium</keyword>
<organism evidence="9 10">
    <name type="scientific">Plectus sambesii</name>
    <dbReference type="NCBI Taxonomy" id="2011161"/>
    <lineage>
        <taxon>Eukaryota</taxon>
        <taxon>Metazoa</taxon>
        <taxon>Ecdysozoa</taxon>
        <taxon>Nematoda</taxon>
        <taxon>Chromadorea</taxon>
        <taxon>Plectida</taxon>
        <taxon>Plectina</taxon>
        <taxon>Plectoidea</taxon>
        <taxon>Plectidae</taxon>
        <taxon>Plectus</taxon>
    </lineage>
</organism>
<comment type="catalytic activity">
    <reaction evidence="6">
        <text>L-proline + a quinone = (S)-1-pyrroline-5-carboxylate + a quinol + H(+)</text>
        <dbReference type="Rhea" id="RHEA:23784"/>
        <dbReference type="ChEBI" id="CHEBI:15378"/>
        <dbReference type="ChEBI" id="CHEBI:17388"/>
        <dbReference type="ChEBI" id="CHEBI:24646"/>
        <dbReference type="ChEBI" id="CHEBI:60039"/>
        <dbReference type="ChEBI" id="CHEBI:132124"/>
        <dbReference type="EC" id="1.5.5.2"/>
    </reaction>
</comment>
<feature type="region of interest" description="Disordered" evidence="7">
    <location>
        <begin position="222"/>
        <end position="256"/>
    </location>
</feature>
<evidence type="ECO:0000313" key="9">
    <source>
        <dbReference type="Proteomes" id="UP000887566"/>
    </source>
</evidence>
<evidence type="ECO:0000256" key="5">
    <source>
        <dbReference type="ARBA" id="ARBA00023062"/>
    </source>
</evidence>
<dbReference type="GO" id="GO:0010133">
    <property type="term" value="P:L-proline catabolic process to L-glutamate"/>
    <property type="evidence" value="ECO:0007669"/>
    <property type="project" value="TreeGrafter"/>
</dbReference>
<dbReference type="InterPro" id="IPR011992">
    <property type="entry name" value="EF-hand-dom_pair"/>
</dbReference>
<feature type="domain" description="EF-hand" evidence="8">
    <location>
        <begin position="372"/>
        <end position="407"/>
    </location>
</feature>
<dbReference type="PROSITE" id="PS50222">
    <property type="entry name" value="EF_HAND_2"/>
    <property type="match status" value="1"/>
</dbReference>
<dbReference type="InterPro" id="IPR029041">
    <property type="entry name" value="FAD-linked_oxidoreductase-like"/>
</dbReference>
<keyword evidence="6" id="KW-0285">Flavoprotein</keyword>
<sequence>MHKEAVFQASTAAATAAAAARDGAEPVSAVASCQAATDVGYRSSSRVLLCARLRPAHQALNYRCPDYRRRQAMLGARLGPRLQPASFWLLRNRHAASAPTPTPEQKREIDQCFSRLDLTFKNTKEAFKSKTNSELLRGLLVLKLCSYEKLVRYNAEILKSLRKITGKRLFKTILKSTFYGHFVAGEDQKEVEPTVYRLRQFGVKSILDYSVEADISQQEAEEKAVEGDSATNASAAATPAAAPVGGEKGGSSKLLDETRERYKSHKEFGDRRKDVVSARTYFYQGEPECDRNADVFCSCIDAVAEATSGQGFMAVKVTALGRPKLLLQLSEVIAQTQLFYKALTGSTWQNLVESKLSEKDFMQRLHDFGIKTDSAAVQNWFKTIDFDSDGFVDIFEWGRMLNENFQVSQLFQILNLSTGQLEPLIRNLSDQEEAQFKNMMQRLIRVSEYAIKKGVRVMIDAEQTYFQPAISRLTLEMMRRYNKDRGNIFNTYQTYLKSALTNCQIDMHLARRENFHFGVKLVRGAYMDQERKRAAAIGYEDPINNTFEDTSNMYMAVLEAVLKEREVRGAGTVSVMAATHNEDAVRRAVQLMRDHQIAPSERVVCFAQLYGMCDQVSFSLGQAGYSVYKYLPYGPVEEVLPYLSRRALENGGGGMLGKAHKERALMWTEFKRRMFSGDWWHVPPTEGAAGVV</sequence>